<dbReference type="GO" id="GO:0016791">
    <property type="term" value="F:phosphatase activity"/>
    <property type="evidence" value="ECO:0007669"/>
    <property type="project" value="TreeGrafter"/>
</dbReference>
<keyword evidence="5" id="KW-1185">Reference proteome</keyword>
<dbReference type="RefSeq" id="WP_092119249.1">
    <property type="nucleotide sequence ID" value="NZ_FMXO01000007.1"/>
</dbReference>
<dbReference type="OrthoDB" id="20101at2"/>
<organism evidence="4 5">
    <name type="scientific">Desulfonatronum thiosulfatophilum</name>
    <dbReference type="NCBI Taxonomy" id="617002"/>
    <lineage>
        <taxon>Bacteria</taxon>
        <taxon>Pseudomonadati</taxon>
        <taxon>Thermodesulfobacteriota</taxon>
        <taxon>Desulfovibrionia</taxon>
        <taxon>Desulfovibrionales</taxon>
        <taxon>Desulfonatronaceae</taxon>
        <taxon>Desulfonatronum</taxon>
    </lineage>
</organism>
<dbReference type="Proteomes" id="UP000198771">
    <property type="component" value="Unassembled WGS sequence"/>
</dbReference>
<dbReference type="PANTHER" id="PTHR43156:SF2">
    <property type="entry name" value="STAGE II SPORULATION PROTEIN E"/>
    <property type="match status" value="1"/>
</dbReference>
<feature type="domain" description="Response regulatory" evidence="3">
    <location>
        <begin position="12"/>
        <end position="127"/>
    </location>
</feature>
<dbReference type="InterPro" id="IPR001932">
    <property type="entry name" value="PPM-type_phosphatase-like_dom"/>
</dbReference>
<reference evidence="4 5" key="1">
    <citation type="submission" date="2016-10" db="EMBL/GenBank/DDBJ databases">
        <authorList>
            <person name="de Groot N.N."/>
        </authorList>
    </citation>
    <scope>NUCLEOTIDE SEQUENCE [LARGE SCALE GENOMIC DNA]</scope>
    <source>
        <strain evidence="4 5">ASO4-2</strain>
    </source>
</reference>
<dbReference type="Pfam" id="PF00072">
    <property type="entry name" value="Response_reg"/>
    <property type="match status" value="1"/>
</dbReference>
<dbReference type="InterPro" id="IPR001789">
    <property type="entry name" value="Sig_transdc_resp-reg_receiver"/>
</dbReference>
<evidence type="ECO:0000313" key="4">
    <source>
        <dbReference type="EMBL" id="SDB29491.1"/>
    </source>
</evidence>
<proteinExistence type="predicted"/>
<dbReference type="Pfam" id="PF07228">
    <property type="entry name" value="SpoIIE"/>
    <property type="match status" value="1"/>
</dbReference>
<name>A0A1G6C9M7_9BACT</name>
<evidence type="ECO:0000259" key="3">
    <source>
        <dbReference type="PROSITE" id="PS50110"/>
    </source>
</evidence>
<dbReference type="InterPro" id="IPR036457">
    <property type="entry name" value="PPM-type-like_dom_sf"/>
</dbReference>
<sequence length="383" mass="42913">MPAGHADATPISVMVVDDSMTFRNYLEEILRDHYQIRACRDGMEAVEAYREARPEICLLDMNMPRMDGLEVIRHVRRVLGDQDLFILVLTSDDTSEQKSEALHLGANDYLVKPFDALELLARVRVAERQVRLTRSLREANTAMSREIEEIARLQRRLLPASSPRHPGIKIQSLYLPSDQASGDYFDYFFLPDGNFRVVMADVSGHGAKAAFIMSMVRTMIRFSGNFESLGGLFELINEQLRLYVGEEGDFVTLFVADIRADFSSMVYVNAGHAPGMLLRRGDSPLMLRPAMPALGVMPCRAQTADVPLEAGSVLFLFTDGCYEWEVAPGEVLGLERFWDRAASFVGRSDHVLDDIFRDLGCAGTPDIRDDVSVLRVQLGLIKS</sequence>
<dbReference type="EMBL" id="FMXO01000007">
    <property type="protein sequence ID" value="SDB29491.1"/>
    <property type="molecule type" value="Genomic_DNA"/>
</dbReference>
<dbReference type="SUPFAM" id="SSF52172">
    <property type="entry name" value="CheY-like"/>
    <property type="match status" value="1"/>
</dbReference>
<feature type="modified residue" description="4-aspartylphosphate" evidence="2">
    <location>
        <position position="60"/>
    </location>
</feature>
<evidence type="ECO:0000313" key="5">
    <source>
        <dbReference type="Proteomes" id="UP000198771"/>
    </source>
</evidence>
<dbReference type="Gene3D" id="3.40.50.2300">
    <property type="match status" value="1"/>
</dbReference>
<evidence type="ECO:0000256" key="1">
    <source>
        <dbReference type="ARBA" id="ARBA00022801"/>
    </source>
</evidence>
<evidence type="ECO:0000256" key="2">
    <source>
        <dbReference type="PROSITE-ProRule" id="PRU00169"/>
    </source>
</evidence>
<protein>
    <submittedName>
        <fullName evidence="4">Serine phosphatase RsbU, regulator of sigma subunit</fullName>
    </submittedName>
</protein>
<dbReference type="InterPro" id="IPR011006">
    <property type="entry name" value="CheY-like_superfamily"/>
</dbReference>
<dbReference type="SUPFAM" id="SSF81606">
    <property type="entry name" value="PP2C-like"/>
    <property type="match status" value="1"/>
</dbReference>
<dbReference type="STRING" id="617002.SAMN05660653_01418"/>
<keyword evidence="2" id="KW-0597">Phosphoprotein</keyword>
<dbReference type="AlphaFoldDB" id="A0A1G6C9M7"/>
<keyword evidence="1" id="KW-0378">Hydrolase</keyword>
<dbReference type="SMART" id="SM00448">
    <property type="entry name" value="REC"/>
    <property type="match status" value="1"/>
</dbReference>
<dbReference type="SMART" id="SM00331">
    <property type="entry name" value="PP2C_SIG"/>
    <property type="match status" value="1"/>
</dbReference>
<dbReference type="PANTHER" id="PTHR43156">
    <property type="entry name" value="STAGE II SPORULATION PROTEIN E-RELATED"/>
    <property type="match status" value="1"/>
</dbReference>
<dbReference type="PROSITE" id="PS50110">
    <property type="entry name" value="RESPONSE_REGULATORY"/>
    <property type="match status" value="1"/>
</dbReference>
<dbReference type="Gene3D" id="3.60.40.10">
    <property type="entry name" value="PPM-type phosphatase domain"/>
    <property type="match status" value="1"/>
</dbReference>
<gene>
    <name evidence="4" type="ORF">SAMN05660653_01418</name>
</gene>
<dbReference type="InterPro" id="IPR052016">
    <property type="entry name" value="Bact_Sigma-Reg"/>
</dbReference>
<dbReference type="GO" id="GO:0000160">
    <property type="term" value="P:phosphorelay signal transduction system"/>
    <property type="evidence" value="ECO:0007669"/>
    <property type="project" value="InterPro"/>
</dbReference>
<accession>A0A1G6C9M7</accession>